<dbReference type="PANTHER" id="PTHR22777:SF32">
    <property type="entry name" value="UPF0053 INNER MEMBRANE PROTEIN YFJD"/>
    <property type="match status" value="1"/>
</dbReference>
<dbReference type="InterPro" id="IPR036318">
    <property type="entry name" value="FAD-bd_PCMH-like_sf"/>
</dbReference>
<dbReference type="Gene3D" id="3.10.580.10">
    <property type="entry name" value="CBS-domain"/>
    <property type="match status" value="1"/>
</dbReference>
<dbReference type="SUPFAM" id="SSF54631">
    <property type="entry name" value="CBS-domain pair"/>
    <property type="match status" value="1"/>
</dbReference>
<evidence type="ECO:0000256" key="4">
    <source>
        <dbReference type="ARBA" id="ARBA00022737"/>
    </source>
</evidence>
<dbReference type="GO" id="GO:0050660">
    <property type="term" value="F:flavin adenine dinucleotide binding"/>
    <property type="evidence" value="ECO:0007669"/>
    <property type="project" value="InterPro"/>
</dbReference>
<organism evidence="7">
    <name type="scientific">bioreactor metagenome</name>
    <dbReference type="NCBI Taxonomy" id="1076179"/>
    <lineage>
        <taxon>unclassified sequences</taxon>
        <taxon>metagenomes</taxon>
        <taxon>ecological metagenomes</taxon>
    </lineage>
</organism>
<dbReference type="CDD" id="cd04590">
    <property type="entry name" value="CBS_pair_CorC_HlyC_assoc"/>
    <property type="match status" value="1"/>
</dbReference>
<feature type="domain" description="CBS" evidence="6">
    <location>
        <begin position="39"/>
        <end position="99"/>
    </location>
</feature>
<proteinExistence type="inferred from homology"/>
<dbReference type="InterPro" id="IPR000644">
    <property type="entry name" value="CBS_dom"/>
</dbReference>
<accession>A0A644WTE9</accession>
<keyword evidence="3" id="KW-1003">Cell membrane</keyword>
<evidence type="ECO:0000313" key="7">
    <source>
        <dbReference type="EMBL" id="MPM07205.1"/>
    </source>
</evidence>
<dbReference type="FunFam" id="3.10.580.10:FF:000002">
    <property type="entry name" value="Magnesium/cobalt efflux protein CorC"/>
    <property type="match status" value="1"/>
</dbReference>
<dbReference type="InterPro" id="IPR044751">
    <property type="entry name" value="Ion_transp-like_CBS"/>
</dbReference>
<dbReference type="InterPro" id="IPR005170">
    <property type="entry name" value="Transptr-assoc_dom"/>
</dbReference>
<keyword evidence="5" id="KW-0129">CBS domain</keyword>
<dbReference type="GO" id="GO:0005886">
    <property type="term" value="C:plasma membrane"/>
    <property type="evidence" value="ECO:0007669"/>
    <property type="project" value="UniProtKB-SubCell"/>
</dbReference>
<comment type="subcellular location">
    <subcellularLocation>
        <location evidence="1">Cell membrane</location>
        <topology evidence="1">Multi-pass membrane protein</topology>
    </subcellularLocation>
</comment>
<dbReference type="Pfam" id="PF00571">
    <property type="entry name" value="CBS"/>
    <property type="match status" value="2"/>
</dbReference>
<evidence type="ECO:0000256" key="5">
    <source>
        <dbReference type="ARBA" id="ARBA00023122"/>
    </source>
</evidence>
<dbReference type="PANTHER" id="PTHR22777">
    <property type="entry name" value="HEMOLYSIN-RELATED"/>
    <property type="match status" value="1"/>
</dbReference>
<evidence type="ECO:0000256" key="2">
    <source>
        <dbReference type="ARBA" id="ARBA00006337"/>
    </source>
</evidence>
<comment type="similarity">
    <text evidence="2">Belongs to the UPF0053 family.</text>
</comment>
<name>A0A644WTE9_9ZZZZ</name>
<evidence type="ECO:0000256" key="1">
    <source>
        <dbReference type="ARBA" id="ARBA00004651"/>
    </source>
</evidence>
<keyword evidence="3" id="KW-0472">Membrane</keyword>
<comment type="caution">
    <text evidence="7">The sequence shown here is derived from an EMBL/GenBank/DDBJ whole genome shotgun (WGS) entry which is preliminary data.</text>
</comment>
<dbReference type="SUPFAM" id="SSF56176">
    <property type="entry name" value="FAD-binding/transporter-associated domain-like"/>
    <property type="match status" value="1"/>
</dbReference>
<keyword evidence="4" id="KW-0677">Repeat</keyword>
<dbReference type="Gene3D" id="3.30.465.10">
    <property type="match status" value="1"/>
</dbReference>
<dbReference type="EMBL" id="VSSQ01001310">
    <property type="protein sequence ID" value="MPM07205.1"/>
    <property type="molecule type" value="Genomic_DNA"/>
</dbReference>
<reference evidence="7" key="1">
    <citation type="submission" date="2019-08" db="EMBL/GenBank/DDBJ databases">
        <authorList>
            <person name="Kucharzyk K."/>
            <person name="Murdoch R.W."/>
            <person name="Higgins S."/>
            <person name="Loffler F."/>
        </authorList>
    </citation>
    <scope>NUCLEOTIDE SEQUENCE</scope>
</reference>
<feature type="domain" description="CBS" evidence="6">
    <location>
        <begin position="104"/>
        <end position="161"/>
    </location>
</feature>
<dbReference type="Pfam" id="PF03471">
    <property type="entry name" value="CorC_HlyC"/>
    <property type="match status" value="1"/>
</dbReference>
<protein>
    <submittedName>
        <fullName evidence="7">Magnesium and cobalt efflux protein CorC</fullName>
    </submittedName>
</protein>
<dbReference type="AlphaFoldDB" id="A0A644WTE9"/>
<evidence type="ECO:0000259" key="6">
    <source>
        <dbReference type="PROSITE" id="PS51371"/>
    </source>
</evidence>
<gene>
    <name evidence="7" type="primary">corC_4</name>
    <name evidence="7" type="ORF">SDC9_53511</name>
</gene>
<dbReference type="InterPro" id="IPR046342">
    <property type="entry name" value="CBS_dom_sf"/>
</dbReference>
<dbReference type="SMART" id="SM00116">
    <property type="entry name" value="CBS"/>
    <property type="match status" value="2"/>
</dbReference>
<dbReference type="InterPro" id="IPR016169">
    <property type="entry name" value="FAD-bd_PCMH_sub2"/>
</dbReference>
<sequence>MSDISDAIENSEVEDEEIMEKNLIKGIISFGDLEVKEIMRARIDVVSIQQETLFSEVIDKMLDAGYSRYPTFGTSLDDIKGMIYIKDLLPAFRSGATDYAWQQHIRQAMFVPENMKVSQLLVDFQARKMHLAVVIDEYGGTSGIVSLEDVLEEIVGEINDEHDADSDQILARRLSDDTFVFDAKIPIHDFIRIACIGNDLFERFEGEVETLGGIILSICGNFPVKNQTISYKNIEFTVLSMFKHRIGNVKVKINESGQNS</sequence>
<dbReference type="SMART" id="SM01091">
    <property type="entry name" value="CorC_HlyC"/>
    <property type="match status" value="1"/>
</dbReference>
<evidence type="ECO:0000256" key="3">
    <source>
        <dbReference type="ARBA" id="ARBA00022475"/>
    </source>
</evidence>
<dbReference type="PROSITE" id="PS51371">
    <property type="entry name" value="CBS"/>
    <property type="match status" value="2"/>
</dbReference>